<name>A0A6J6CCJ7_9ZZZZ</name>
<accession>A0A6J6CCJ7</accession>
<sequence>MPARWQDYAMENQKEGLRKKLQSLRPHSSTGLTEQLLALVAELSPKRIASYQPQPTEPDVSEFNQLASQRFELVFPRVIGEDLEFAAGPTVPGEFGILAPTGPAETEIDLVLVPALAADPMGNRLGKGRGFYDRFLAGFSGVCYAVVFEEELLDSVPVESHDRAVDGVVTPHRTIDCD</sequence>
<dbReference type="AlphaFoldDB" id="A0A6J6CCJ7"/>
<dbReference type="EMBL" id="CAEZST010000013">
    <property type="protein sequence ID" value="CAB4548169.1"/>
    <property type="molecule type" value="Genomic_DNA"/>
</dbReference>
<dbReference type="Gene3D" id="3.40.50.10420">
    <property type="entry name" value="NagB/RpiA/CoA transferase-like"/>
    <property type="match status" value="1"/>
</dbReference>
<reference evidence="4" key="1">
    <citation type="submission" date="2020-05" db="EMBL/GenBank/DDBJ databases">
        <authorList>
            <person name="Chiriac C."/>
            <person name="Salcher M."/>
            <person name="Ghai R."/>
            <person name="Kavagutti S V."/>
        </authorList>
    </citation>
    <scope>NUCLEOTIDE SEQUENCE</scope>
</reference>
<dbReference type="InterPro" id="IPR002698">
    <property type="entry name" value="FTHF_cligase"/>
</dbReference>
<organism evidence="4">
    <name type="scientific">freshwater metagenome</name>
    <dbReference type="NCBI Taxonomy" id="449393"/>
    <lineage>
        <taxon>unclassified sequences</taxon>
        <taxon>metagenomes</taxon>
        <taxon>ecological metagenomes</taxon>
    </lineage>
</organism>
<dbReference type="GO" id="GO:0005524">
    <property type="term" value="F:ATP binding"/>
    <property type="evidence" value="ECO:0007669"/>
    <property type="project" value="UniProtKB-KW"/>
</dbReference>
<evidence type="ECO:0000256" key="2">
    <source>
        <dbReference type="ARBA" id="ARBA00022741"/>
    </source>
</evidence>
<dbReference type="NCBIfam" id="TIGR02727">
    <property type="entry name" value="MTHFS_bact"/>
    <property type="match status" value="1"/>
</dbReference>
<dbReference type="InterPro" id="IPR024185">
    <property type="entry name" value="FTHF_cligase-like_sf"/>
</dbReference>
<keyword evidence="2" id="KW-0547">Nucleotide-binding</keyword>
<evidence type="ECO:0000256" key="3">
    <source>
        <dbReference type="ARBA" id="ARBA00022840"/>
    </source>
</evidence>
<evidence type="ECO:0000313" key="4">
    <source>
        <dbReference type="EMBL" id="CAB4548169.1"/>
    </source>
</evidence>
<proteinExistence type="inferred from homology"/>
<evidence type="ECO:0000313" key="5">
    <source>
        <dbReference type="EMBL" id="CAB4562158.1"/>
    </source>
</evidence>
<dbReference type="GO" id="GO:0035999">
    <property type="term" value="P:tetrahydrofolate interconversion"/>
    <property type="evidence" value="ECO:0007669"/>
    <property type="project" value="TreeGrafter"/>
</dbReference>
<dbReference type="Pfam" id="PF01812">
    <property type="entry name" value="5-FTHF_cyc-lig"/>
    <property type="match status" value="1"/>
</dbReference>
<comment type="similarity">
    <text evidence="1">Belongs to the 5-formyltetrahydrofolate cyclo-ligase family.</text>
</comment>
<dbReference type="GO" id="GO:0030272">
    <property type="term" value="F:5-formyltetrahydrofolate cyclo-ligase activity"/>
    <property type="evidence" value="ECO:0007669"/>
    <property type="project" value="TreeGrafter"/>
</dbReference>
<dbReference type="EMBL" id="CAEZTO010000001">
    <property type="protein sequence ID" value="CAB4562158.1"/>
    <property type="molecule type" value="Genomic_DNA"/>
</dbReference>
<evidence type="ECO:0000256" key="1">
    <source>
        <dbReference type="ARBA" id="ARBA00010638"/>
    </source>
</evidence>
<dbReference type="SUPFAM" id="SSF100950">
    <property type="entry name" value="NagB/RpiA/CoA transferase-like"/>
    <property type="match status" value="1"/>
</dbReference>
<dbReference type="PANTHER" id="PTHR23407">
    <property type="entry name" value="ATPASE INHIBITOR/5-FORMYLTETRAHYDROFOLATE CYCLO-LIGASE"/>
    <property type="match status" value="1"/>
</dbReference>
<protein>
    <submittedName>
        <fullName evidence="4">Unannotated protein</fullName>
    </submittedName>
</protein>
<dbReference type="InterPro" id="IPR037171">
    <property type="entry name" value="NagB/RpiA_transferase-like"/>
</dbReference>
<dbReference type="PANTHER" id="PTHR23407:SF1">
    <property type="entry name" value="5-FORMYLTETRAHYDROFOLATE CYCLO-LIGASE"/>
    <property type="match status" value="1"/>
</dbReference>
<dbReference type="GO" id="GO:0009396">
    <property type="term" value="P:folic acid-containing compound biosynthetic process"/>
    <property type="evidence" value="ECO:0007669"/>
    <property type="project" value="TreeGrafter"/>
</dbReference>
<gene>
    <name evidence="4" type="ORF">UFOPK1503_00823</name>
    <name evidence="5" type="ORF">UFOPK1693_00103</name>
</gene>
<dbReference type="PIRSF" id="PIRSF006806">
    <property type="entry name" value="FTHF_cligase"/>
    <property type="match status" value="1"/>
</dbReference>
<keyword evidence="3" id="KW-0067">ATP-binding</keyword>